<dbReference type="PROSITE" id="PS00061">
    <property type="entry name" value="ADH_SHORT"/>
    <property type="match status" value="1"/>
</dbReference>
<gene>
    <name evidence="4" type="ORF">D9758_008210</name>
</gene>
<protein>
    <recommendedName>
        <fullName evidence="6">NAD(P)-binding protein</fullName>
    </recommendedName>
</protein>
<dbReference type="OrthoDB" id="5327538at2759"/>
<evidence type="ECO:0008006" key="6">
    <source>
        <dbReference type="Google" id="ProtNLM"/>
    </source>
</evidence>
<keyword evidence="3" id="KW-0560">Oxidoreductase</keyword>
<evidence type="ECO:0000256" key="2">
    <source>
        <dbReference type="ARBA" id="ARBA00022857"/>
    </source>
</evidence>
<dbReference type="InterPro" id="IPR020904">
    <property type="entry name" value="Sc_DH/Rdtase_CS"/>
</dbReference>
<comment type="similarity">
    <text evidence="1">Belongs to the short-chain dehydrogenases/reductases (SDR) family.</text>
</comment>
<reference evidence="4 5" key="1">
    <citation type="journal article" date="2020" name="ISME J.">
        <title>Uncovering the hidden diversity of litter-decomposition mechanisms in mushroom-forming fungi.</title>
        <authorList>
            <person name="Floudas D."/>
            <person name="Bentzer J."/>
            <person name="Ahren D."/>
            <person name="Johansson T."/>
            <person name="Persson P."/>
            <person name="Tunlid A."/>
        </authorList>
    </citation>
    <scope>NUCLEOTIDE SEQUENCE [LARGE SCALE GENOMIC DNA]</scope>
    <source>
        <strain evidence="4 5">CBS 291.85</strain>
    </source>
</reference>
<dbReference type="InterPro" id="IPR002347">
    <property type="entry name" value="SDR_fam"/>
</dbReference>
<dbReference type="FunFam" id="3.40.50.720:FF:000084">
    <property type="entry name" value="Short-chain dehydrogenase reductase"/>
    <property type="match status" value="1"/>
</dbReference>
<dbReference type="EMBL" id="JAACJM010000054">
    <property type="protein sequence ID" value="KAF5356568.1"/>
    <property type="molecule type" value="Genomic_DNA"/>
</dbReference>
<comment type="caution">
    <text evidence="4">The sequence shown here is derived from an EMBL/GenBank/DDBJ whole genome shotgun (WGS) entry which is preliminary data.</text>
</comment>
<dbReference type="PRINTS" id="PR00080">
    <property type="entry name" value="SDRFAMILY"/>
</dbReference>
<sequence>MSSLTFSLARKVAVVTGSSRGIGAAIALRLAEEGAAVVVNYINSSAAAEKIVSTIKAQGKGDAIAIKANVSTTEGAKQLLDESVKAFGKIDALVLNAGIFGMKTLADTDEPFFDAHFNTNVKGPLFAAKHAVDKGMFPAAGGRIVFLSTSLTSNSAVPTNSLVYVMSKGAVEQMSRILARDLASKNITVNTVGPGPTDTDMFREGKPQKLIDTIAAQNPNNRLGTPEEIAAVVAFLASPASQWVTGQNLRVTGGFVV</sequence>
<dbReference type="AlphaFoldDB" id="A0A8H5G1H7"/>
<organism evidence="4 5">
    <name type="scientific">Tetrapyrgos nigripes</name>
    <dbReference type="NCBI Taxonomy" id="182062"/>
    <lineage>
        <taxon>Eukaryota</taxon>
        <taxon>Fungi</taxon>
        <taxon>Dikarya</taxon>
        <taxon>Basidiomycota</taxon>
        <taxon>Agaricomycotina</taxon>
        <taxon>Agaricomycetes</taxon>
        <taxon>Agaricomycetidae</taxon>
        <taxon>Agaricales</taxon>
        <taxon>Marasmiineae</taxon>
        <taxon>Marasmiaceae</taxon>
        <taxon>Tetrapyrgos</taxon>
    </lineage>
</organism>
<dbReference type="Proteomes" id="UP000559256">
    <property type="component" value="Unassembled WGS sequence"/>
</dbReference>
<dbReference type="Pfam" id="PF13561">
    <property type="entry name" value="adh_short_C2"/>
    <property type="match status" value="1"/>
</dbReference>
<dbReference type="PANTHER" id="PTHR48107:SF7">
    <property type="entry name" value="RE15974P"/>
    <property type="match status" value="1"/>
</dbReference>
<keyword evidence="2" id="KW-0521">NADP</keyword>
<evidence type="ECO:0000256" key="3">
    <source>
        <dbReference type="ARBA" id="ARBA00023002"/>
    </source>
</evidence>
<dbReference type="GO" id="GO:0016614">
    <property type="term" value="F:oxidoreductase activity, acting on CH-OH group of donors"/>
    <property type="evidence" value="ECO:0007669"/>
    <property type="project" value="UniProtKB-ARBA"/>
</dbReference>
<dbReference type="InterPro" id="IPR036291">
    <property type="entry name" value="NAD(P)-bd_dom_sf"/>
</dbReference>
<evidence type="ECO:0000313" key="4">
    <source>
        <dbReference type="EMBL" id="KAF5356568.1"/>
    </source>
</evidence>
<dbReference type="PRINTS" id="PR00081">
    <property type="entry name" value="GDHRDH"/>
</dbReference>
<dbReference type="SUPFAM" id="SSF51735">
    <property type="entry name" value="NAD(P)-binding Rossmann-fold domains"/>
    <property type="match status" value="1"/>
</dbReference>
<dbReference type="PANTHER" id="PTHR48107">
    <property type="entry name" value="NADPH-DEPENDENT ALDEHYDE REDUCTASE-LIKE PROTEIN, CHLOROPLASTIC-RELATED"/>
    <property type="match status" value="1"/>
</dbReference>
<name>A0A8H5G1H7_9AGAR</name>
<accession>A0A8H5G1H7</accession>
<evidence type="ECO:0000313" key="5">
    <source>
        <dbReference type="Proteomes" id="UP000559256"/>
    </source>
</evidence>
<dbReference type="Gene3D" id="3.40.50.720">
    <property type="entry name" value="NAD(P)-binding Rossmann-like Domain"/>
    <property type="match status" value="1"/>
</dbReference>
<evidence type="ECO:0000256" key="1">
    <source>
        <dbReference type="ARBA" id="ARBA00006484"/>
    </source>
</evidence>
<proteinExistence type="inferred from homology"/>
<keyword evidence="5" id="KW-1185">Reference proteome</keyword>